<comment type="caution">
    <text evidence="4">The sequence shown here is derived from an EMBL/GenBank/DDBJ whole genome shotgun (WGS) entry which is preliminary data.</text>
</comment>
<protein>
    <recommendedName>
        <fullName evidence="3">K Homology domain-containing protein</fullName>
    </recommendedName>
</protein>
<dbReference type="Proteomes" id="UP000494206">
    <property type="component" value="Unassembled WGS sequence"/>
</dbReference>
<dbReference type="PANTHER" id="PTHR11208">
    <property type="entry name" value="RNA-BINDING PROTEIN RELATED"/>
    <property type="match status" value="1"/>
</dbReference>
<keyword evidence="1" id="KW-0694">RNA-binding</keyword>
<reference evidence="4 5" key="1">
    <citation type="submission" date="2020-04" db="EMBL/GenBank/DDBJ databases">
        <authorList>
            <person name="Laetsch R D."/>
            <person name="Stevens L."/>
            <person name="Kumar S."/>
            <person name="Blaxter L. M."/>
        </authorList>
    </citation>
    <scope>NUCLEOTIDE SEQUENCE [LARGE SCALE GENOMIC DNA]</scope>
</reference>
<dbReference type="GO" id="GO:0005634">
    <property type="term" value="C:nucleus"/>
    <property type="evidence" value="ECO:0007669"/>
    <property type="project" value="TreeGrafter"/>
</dbReference>
<dbReference type="EMBL" id="CADEPM010000004">
    <property type="protein sequence ID" value="CAB3404923.1"/>
    <property type="molecule type" value="Genomic_DNA"/>
</dbReference>
<dbReference type="OrthoDB" id="6777263at2759"/>
<dbReference type="GO" id="GO:0048024">
    <property type="term" value="P:regulation of mRNA splicing, via spliceosome"/>
    <property type="evidence" value="ECO:0007669"/>
    <property type="project" value="TreeGrafter"/>
</dbReference>
<sequence>MTSSRNGGSRDLADRHLHFPTIDTMEAAMSHANLIAYMNELIGEMRQLVDSPMEFRNAQICLSNEITRVWSMFQKTAIGQSETIKKNLAIPNTARHDSNSMCTPASYTDSSSLINSFKTPIKYRGRAGDDQHDDDASQSLVVLQTKVYIPEPPRALNGRPVKCNYIGRILGPSGQTAKMIERQYEVTLLIRGRGSVRDAKREHELIGKKGFEHLAEPLHVLLMAKHKSRQACEEILDRAAQKVESLLTPVHDELKKDQLLRLALINGTYVQRTPQPSPENEQRQQQQEQHAQFNDSMYYL</sequence>
<keyword evidence="5" id="KW-1185">Reference proteome</keyword>
<evidence type="ECO:0000313" key="5">
    <source>
        <dbReference type="Proteomes" id="UP000494206"/>
    </source>
</evidence>
<evidence type="ECO:0000259" key="3">
    <source>
        <dbReference type="SMART" id="SM00322"/>
    </source>
</evidence>
<dbReference type="Pfam" id="PF22675">
    <property type="entry name" value="KH-I_KHDC4-BBP"/>
    <property type="match status" value="1"/>
</dbReference>
<dbReference type="Gene3D" id="3.30.1370.10">
    <property type="entry name" value="K Homology domain, type 1"/>
    <property type="match status" value="1"/>
</dbReference>
<proteinExistence type="predicted"/>
<organism evidence="4 5">
    <name type="scientific">Caenorhabditis bovis</name>
    <dbReference type="NCBI Taxonomy" id="2654633"/>
    <lineage>
        <taxon>Eukaryota</taxon>
        <taxon>Metazoa</taxon>
        <taxon>Ecdysozoa</taxon>
        <taxon>Nematoda</taxon>
        <taxon>Chromadorea</taxon>
        <taxon>Rhabditida</taxon>
        <taxon>Rhabditina</taxon>
        <taxon>Rhabditomorpha</taxon>
        <taxon>Rhabditoidea</taxon>
        <taxon>Rhabditidae</taxon>
        <taxon>Peloderinae</taxon>
        <taxon>Caenorhabditis</taxon>
    </lineage>
</organism>
<evidence type="ECO:0000256" key="2">
    <source>
        <dbReference type="SAM" id="MobiDB-lite"/>
    </source>
</evidence>
<feature type="domain" description="K Homology" evidence="3">
    <location>
        <begin position="141"/>
        <end position="244"/>
    </location>
</feature>
<name>A0A8S1EXI0_9PELO</name>
<dbReference type="GO" id="GO:0003729">
    <property type="term" value="F:mRNA binding"/>
    <property type="evidence" value="ECO:0007669"/>
    <property type="project" value="TreeGrafter"/>
</dbReference>
<dbReference type="AlphaFoldDB" id="A0A8S1EXI0"/>
<dbReference type="SUPFAM" id="SSF54791">
    <property type="entry name" value="Eukaryotic type KH-domain (KH-domain type I)"/>
    <property type="match status" value="1"/>
</dbReference>
<dbReference type="InterPro" id="IPR045071">
    <property type="entry name" value="BBP-like"/>
</dbReference>
<evidence type="ECO:0000313" key="4">
    <source>
        <dbReference type="EMBL" id="CAB3404923.1"/>
    </source>
</evidence>
<dbReference type="InterPro" id="IPR004087">
    <property type="entry name" value="KH_dom"/>
</dbReference>
<dbReference type="SMART" id="SM00322">
    <property type="entry name" value="KH"/>
    <property type="match status" value="1"/>
</dbReference>
<dbReference type="PANTHER" id="PTHR11208:SF117">
    <property type="entry name" value="KH DOMAIN-CONTAINING PROTEIN"/>
    <property type="match status" value="1"/>
</dbReference>
<feature type="compositionally biased region" description="Low complexity" evidence="2">
    <location>
        <begin position="283"/>
        <end position="292"/>
    </location>
</feature>
<dbReference type="InterPro" id="IPR055256">
    <property type="entry name" value="KH_1_KHDC4/BBP-like"/>
</dbReference>
<gene>
    <name evidence="4" type="ORF">CBOVIS_LOCUS7182</name>
</gene>
<feature type="region of interest" description="Disordered" evidence="2">
    <location>
        <begin position="271"/>
        <end position="295"/>
    </location>
</feature>
<evidence type="ECO:0000256" key="1">
    <source>
        <dbReference type="ARBA" id="ARBA00022884"/>
    </source>
</evidence>
<accession>A0A8S1EXI0</accession>
<dbReference type="InterPro" id="IPR036612">
    <property type="entry name" value="KH_dom_type_1_sf"/>
</dbReference>